<proteinExistence type="predicted"/>
<protein>
    <submittedName>
        <fullName evidence="2">Uncharacterized protein</fullName>
    </submittedName>
</protein>
<dbReference type="Proteomes" id="UP000824120">
    <property type="component" value="Chromosome 5"/>
</dbReference>
<accession>A0A9J5Z027</accession>
<dbReference type="AlphaFoldDB" id="A0A9J5Z027"/>
<evidence type="ECO:0000313" key="2">
    <source>
        <dbReference type="EMBL" id="KAG5604692.1"/>
    </source>
</evidence>
<name>A0A9J5Z027_SOLCO</name>
<keyword evidence="3" id="KW-1185">Reference proteome</keyword>
<reference evidence="2 3" key="1">
    <citation type="submission" date="2020-09" db="EMBL/GenBank/DDBJ databases">
        <title>De no assembly of potato wild relative species, Solanum commersonii.</title>
        <authorList>
            <person name="Cho K."/>
        </authorList>
    </citation>
    <scope>NUCLEOTIDE SEQUENCE [LARGE SCALE GENOMIC DNA]</scope>
    <source>
        <strain evidence="2">LZ3.2</strain>
        <tissue evidence="2">Leaf</tissue>
    </source>
</reference>
<dbReference type="EMBL" id="JACXVP010000005">
    <property type="protein sequence ID" value="KAG5604692.1"/>
    <property type="molecule type" value="Genomic_DNA"/>
</dbReference>
<sequence>HPIARSSAIECAGLTRVDAKSSTKWEERDQRPVGEATINEKAKDGGLITRSGEFSRGACTFIPNIHRYSTFTSVAGWLETEGRLSRGYCAGVLCFLSLPLSGAPFLASKPLASGSVDFHVGSRVPVNISHPRSGDFSMVPCGSLLVPVNLAEFDSEMGHCVEWCLQEELRRREAYRERALGPPLLTPFHALFFGCAGTQSLASALYGEASPPYWRIGHRSPFEMRRIAGLAVLMGRAQAMTSAPRPVTAAGSCLPRRLAWAPALPDPRAVGLLSFPWRVEVRCSDGHTTTPHPATDAKVDRRVRRLEWSEDGGYDGPKGHSSLHPVEPRVAPTIW</sequence>
<evidence type="ECO:0000313" key="3">
    <source>
        <dbReference type="Proteomes" id="UP000824120"/>
    </source>
</evidence>
<comment type="caution">
    <text evidence="2">The sequence shown here is derived from an EMBL/GenBank/DDBJ whole genome shotgun (WGS) entry which is preliminary data.</text>
</comment>
<gene>
    <name evidence="2" type="ORF">H5410_026184</name>
</gene>
<evidence type="ECO:0000256" key="1">
    <source>
        <dbReference type="SAM" id="MobiDB-lite"/>
    </source>
</evidence>
<feature type="non-terminal residue" evidence="2">
    <location>
        <position position="1"/>
    </location>
</feature>
<feature type="region of interest" description="Disordered" evidence="1">
    <location>
        <begin position="309"/>
        <end position="335"/>
    </location>
</feature>
<organism evidence="2 3">
    <name type="scientific">Solanum commersonii</name>
    <name type="common">Commerson's wild potato</name>
    <name type="synonym">Commerson's nightshade</name>
    <dbReference type="NCBI Taxonomy" id="4109"/>
    <lineage>
        <taxon>Eukaryota</taxon>
        <taxon>Viridiplantae</taxon>
        <taxon>Streptophyta</taxon>
        <taxon>Embryophyta</taxon>
        <taxon>Tracheophyta</taxon>
        <taxon>Spermatophyta</taxon>
        <taxon>Magnoliopsida</taxon>
        <taxon>eudicotyledons</taxon>
        <taxon>Gunneridae</taxon>
        <taxon>Pentapetalae</taxon>
        <taxon>asterids</taxon>
        <taxon>lamiids</taxon>
        <taxon>Solanales</taxon>
        <taxon>Solanaceae</taxon>
        <taxon>Solanoideae</taxon>
        <taxon>Solaneae</taxon>
        <taxon>Solanum</taxon>
    </lineage>
</organism>